<dbReference type="PANTHER" id="PTHR31424">
    <property type="entry name" value="PROTEIN CBG23806"/>
    <property type="match status" value="1"/>
</dbReference>
<dbReference type="EMBL" id="BLXT01003229">
    <property type="protein sequence ID" value="GFO01214.1"/>
    <property type="molecule type" value="Genomic_DNA"/>
</dbReference>
<dbReference type="PANTHER" id="PTHR31424:SF6">
    <property type="match status" value="1"/>
</dbReference>
<gene>
    <name evidence="1" type="ORF">PoB_002771900</name>
</gene>
<accession>A0AAV4A4S3</accession>
<reference evidence="1 2" key="1">
    <citation type="journal article" date="2021" name="Elife">
        <title>Chloroplast acquisition without the gene transfer in kleptoplastic sea slugs, Plakobranchus ocellatus.</title>
        <authorList>
            <person name="Maeda T."/>
            <person name="Takahashi S."/>
            <person name="Yoshida T."/>
            <person name="Shimamura S."/>
            <person name="Takaki Y."/>
            <person name="Nagai Y."/>
            <person name="Toyoda A."/>
            <person name="Suzuki Y."/>
            <person name="Arimoto A."/>
            <person name="Ishii H."/>
            <person name="Satoh N."/>
            <person name="Nishiyama T."/>
            <person name="Hasebe M."/>
            <person name="Maruyama T."/>
            <person name="Minagawa J."/>
            <person name="Obokata J."/>
            <person name="Shigenobu S."/>
        </authorList>
    </citation>
    <scope>NUCLEOTIDE SEQUENCE [LARGE SCALE GENOMIC DNA]</scope>
</reference>
<dbReference type="Proteomes" id="UP000735302">
    <property type="component" value="Unassembled WGS sequence"/>
</dbReference>
<organism evidence="1 2">
    <name type="scientific">Plakobranchus ocellatus</name>
    <dbReference type="NCBI Taxonomy" id="259542"/>
    <lineage>
        <taxon>Eukaryota</taxon>
        <taxon>Metazoa</taxon>
        <taxon>Spiralia</taxon>
        <taxon>Lophotrochozoa</taxon>
        <taxon>Mollusca</taxon>
        <taxon>Gastropoda</taxon>
        <taxon>Heterobranchia</taxon>
        <taxon>Euthyneura</taxon>
        <taxon>Panpulmonata</taxon>
        <taxon>Sacoglossa</taxon>
        <taxon>Placobranchoidea</taxon>
        <taxon>Plakobranchidae</taxon>
        <taxon>Plakobranchus</taxon>
    </lineage>
</organism>
<sequence length="308" mass="35260">MYGLSGLQGTYPCLWCLMPQRAMHQPSDQCQLRSLESLLADNNSFMQLGEGEKKDVAKFYNSLHAPMAGIALDRVNPPYLHILLGIVLKHHKLLEDAAHDLDKKIASQPNEFLLPLGILLKRYGSQWREAQELEEKLMFEEGCLAFSETQEDIDKYTQHIHKIEQLISFLVHKDLKPRVGPIASSLDTVLNKHRITPQEYHSRSFVGNHYHKYLHSSVYRDLTQIIVTQTQACTLNPFIVDEAFTLQLVFNNLNDTFSKVHNFVSHTKPITASSLPTIQEAIDTYMATYRRMFPKKIIPTDLPTPNCT</sequence>
<protein>
    <submittedName>
        <fullName evidence="1">Amine oxidase</fullName>
    </submittedName>
</protein>
<keyword evidence="2" id="KW-1185">Reference proteome</keyword>
<name>A0AAV4A4S3_9GAST</name>
<evidence type="ECO:0000313" key="1">
    <source>
        <dbReference type="EMBL" id="GFO01214.1"/>
    </source>
</evidence>
<dbReference type="AlphaFoldDB" id="A0AAV4A4S3"/>
<comment type="caution">
    <text evidence="1">The sequence shown here is derived from an EMBL/GenBank/DDBJ whole genome shotgun (WGS) entry which is preliminary data.</text>
</comment>
<proteinExistence type="predicted"/>
<evidence type="ECO:0000313" key="2">
    <source>
        <dbReference type="Proteomes" id="UP000735302"/>
    </source>
</evidence>